<dbReference type="EMBL" id="AP031322">
    <property type="protein sequence ID" value="BFH74816.1"/>
    <property type="molecule type" value="Genomic_DNA"/>
</dbReference>
<protein>
    <recommendedName>
        <fullName evidence="3">DUF1102 domain-containing protein</fullName>
    </recommendedName>
</protein>
<organism evidence="2">
    <name type="scientific">Sulfurisphaera javensis</name>
    <dbReference type="NCBI Taxonomy" id="2049879"/>
    <lineage>
        <taxon>Archaea</taxon>
        <taxon>Thermoproteota</taxon>
        <taxon>Thermoprotei</taxon>
        <taxon>Sulfolobales</taxon>
        <taxon>Sulfolobaceae</taxon>
        <taxon>Sulfurisphaera</taxon>
    </lineage>
</organism>
<dbReference type="KEGG" id="sjv:SJAV_27600"/>
<evidence type="ECO:0000256" key="1">
    <source>
        <dbReference type="SAM" id="Phobius"/>
    </source>
</evidence>
<accession>A0AAT9GVP7</accession>
<gene>
    <name evidence="2" type="ORF">SJAV_27600</name>
</gene>
<keyword evidence="1" id="KW-0472">Membrane</keyword>
<dbReference type="GeneID" id="92355710"/>
<dbReference type="RefSeq" id="WP_369610286.1">
    <property type="nucleotide sequence ID" value="NZ_AP031322.1"/>
</dbReference>
<reference evidence="2" key="1">
    <citation type="submission" date="2024-03" db="EMBL/GenBank/DDBJ databases">
        <title>Complete genome sequence of Sulfurisphaera javensis strain KD-1.</title>
        <authorList>
            <person name="Sakai H."/>
            <person name="Nur N."/>
            <person name="Suwanto A."/>
            <person name="Kurosawa N."/>
        </authorList>
    </citation>
    <scope>NUCLEOTIDE SEQUENCE</scope>
    <source>
        <strain evidence="2">KD-1</strain>
    </source>
</reference>
<proteinExistence type="predicted"/>
<name>A0AAT9GVP7_9CREN</name>
<keyword evidence="1" id="KW-0812">Transmembrane</keyword>
<sequence length="176" mass="18309">MQKSTKALLFGVTVGILLISMVASLTFYYTATRDIAFTIVADNMANVALVANDSALGSYANVPFVSYNGSGDLEINGLNVALNANETLKDVFYITNNLNQSITVTVTVKEPTAGEVYVQESTGAFSTSATFTLAPGASQAITIEILTYGVSAGVSPETAYITIQAVYSPPPPSGGS</sequence>
<evidence type="ECO:0000313" key="2">
    <source>
        <dbReference type="EMBL" id="BFH74816.1"/>
    </source>
</evidence>
<evidence type="ECO:0008006" key="3">
    <source>
        <dbReference type="Google" id="ProtNLM"/>
    </source>
</evidence>
<dbReference type="AlphaFoldDB" id="A0AAT9GVP7"/>
<feature type="transmembrane region" description="Helical" evidence="1">
    <location>
        <begin position="7"/>
        <end position="29"/>
    </location>
</feature>
<keyword evidence="1" id="KW-1133">Transmembrane helix</keyword>